<evidence type="ECO:0000313" key="2">
    <source>
        <dbReference type="Proteomes" id="UP000290657"/>
    </source>
</evidence>
<keyword evidence="1" id="KW-0378">Hydrolase</keyword>
<accession>A0A4Q0XMT6</accession>
<dbReference type="Pfam" id="PF13242">
    <property type="entry name" value="Hydrolase_like"/>
    <property type="match status" value="1"/>
</dbReference>
<dbReference type="InterPro" id="IPR006357">
    <property type="entry name" value="HAD-SF_hydro_IIA"/>
</dbReference>
<proteinExistence type="predicted"/>
<protein>
    <submittedName>
        <fullName evidence="1">HAD family hydrolase</fullName>
    </submittedName>
</protein>
<dbReference type="Pfam" id="PF13344">
    <property type="entry name" value="Hydrolase_6"/>
    <property type="match status" value="1"/>
</dbReference>
<dbReference type="SUPFAM" id="SSF56784">
    <property type="entry name" value="HAD-like"/>
    <property type="match status" value="1"/>
</dbReference>
<dbReference type="PANTHER" id="PTHR19288:SF46">
    <property type="entry name" value="HALOACID DEHALOGENASE-LIKE HYDROLASE DOMAIN-CONTAINING PROTEIN 2"/>
    <property type="match status" value="1"/>
</dbReference>
<dbReference type="GO" id="GO:0016791">
    <property type="term" value="F:phosphatase activity"/>
    <property type="evidence" value="ECO:0007669"/>
    <property type="project" value="TreeGrafter"/>
</dbReference>
<dbReference type="Gene3D" id="3.40.50.1000">
    <property type="entry name" value="HAD superfamily/HAD-like"/>
    <property type="match status" value="2"/>
</dbReference>
<dbReference type="Proteomes" id="UP000290657">
    <property type="component" value="Unassembled WGS sequence"/>
</dbReference>
<dbReference type="AlphaFoldDB" id="A0A4Q0XMT6"/>
<sequence length="259" mass="29289">MMKGYFIDVQGTLIDDIERLPINGAIEFLETVNTQNIPYVVITNNTKHKSDEFLQSLKEKGLPVQTYTDPFSLLKANLPEHKVAAFGTQEFLNIVQSMGYELEYEQPEALLVSIKKEYTNEDYALMIECGLKANNLVGMHETSLYSKDGKRYPGVGAIMQMIKFAVNKEYKVVGKPSFTFYESARAMLGLKFDEITIISDDMIGDLVGAKNLKLKTCLVLSGKIKDENEILHTLNKSQHPDFICKDMAEVLEHFKKGEL</sequence>
<evidence type="ECO:0000313" key="1">
    <source>
        <dbReference type="EMBL" id="RXJ54480.1"/>
    </source>
</evidence>
<dbReference type="InterPro" id="IPR036412">
    <property type="entry name" value="HAD-like_sf"/>
</dbReference>
<comment type="caution">
    <text evidence="1">The sequence shown here is derived from an EMBL/GenBank/DDBJ whole genome shotgun (WGS) entry which is preliminary data.</text>
</comment>
<dbReference type="InterPro" id="IPR023214">
    <property type="entry name" value="HAD_sf"/>
</dbReference>
<dbReference type="NCBIfam" id="TIGR01460">
    <property type="entry name" value="HAD-SF-IIA"/>
    <property type="match status" value="1"/>
</dbReference>
<name>A0A4Q0XMT6_9BACT</name>
<dbReference type="EMBL" id="PDKN01000010">
    <property type="protein sequence ID" value="RXJ54480.1"/>
    <property type="molecule type" value="Genomic_DNA"/>
</dbReference>
<dbReference type="GO" id="GO:0005737">
    <property type="term" value="C:cytoplasm"/>
    <property type="evidence" value="ECO:0007669"/>
    <property type="project" value="TreeGrafter"/>
</dbReference>
<dbReference type="OrthoDB" id="5338687at2"/>
<reference evidence="1 2" key="1">
    <citation type="submission" date="2017-10" db="EMBL/GenBank/DDBJ databases">
        <title>Genomics of the genus Arcobacter.</title>
        <authorList>
            <person name="Perez-Cataluna A."/>
            <person name="Figueras M.J."/>
        </authorList>
    </citation>
    <scope>NUCLEOTIDE SEQUENCE [LARGE SCALE GENOMIC DNA]</scope>
    <source>
        <strain evidence="1 2">CECT 8987</strain>
    </source>
</reference>
<gene>
    <name evidence="1" type="ORF">CRV04_11855</name>
</gene>
<dbReference type="PANTHER" id="PTHR19288">
    <property type="entry name" value="4-NITROPHENYLPHOSPHATASE-RELATED"/>
    <property type="match status" value="1"/>
</dbReference>
<keyword evidence="2" id="KW-1185">Reference proteome</keyword>
<organism evidence="1 2">
    <name type="scientific">Candidatus Marinarcus aquaticus</name>
    <dbReference type="NCBI Taxonomy" id="2044504"/>
    <lineage>
        <taxon>Bacteria</taxon>
        <taxon>Pseudomonadati</taxon>
        <taxon>Campylobacterota</taxon>
        <taxon>Epsilonproteobacteria</taxon>
        <taxon>Campylobacterales</taxon>
        <taxon>Arcobacteraceae</taxon>
        <taxon>Candidatus Marinarcus</taxon>
    </lineage>
</organism>